<dbReference type="EMBL" id="CP144692">
    <property type="protein sequence ID" value="WVY98402.1"/>
    <property type="molecule type" value="Genomic_DNA"/>
</dbReference>
<sequence>MKYEDKKLSYSNVPDDFPYDREMTLVTMVRPEMQGQRLKTVGCLNINDRVQHYVIMHMLTPRPGNFAKLLQEDIFMIWVLKNNIAINWPHHTMQHMFKCNAVSKIMKMKF</sequence>
<dbReference type="Proteomes" id="UP001374535">
    <property type="component" value="Chromosome 9"/>
</dbReference>
<evidence type="ECO:0000313" key="2">
    <source>
        <dbReference type="Proteomes" id="UP001374535"/>
    </source>
</evidence>
<gene>
    <name evidence="1" type="ORF">V8G54_030553</name>
</gene>
<keyword evidence="2" id="KW-1185">Reference proteome</keyword>
<accession>A0AAQ3MVU7</accession>
<name>A0AAQ3MVU7_VIGMU</name>
<evidence type="ECO:0000313" key="1">
    <source>
        <dbReference type="EMBL" id="WVY98402.1"/>
    </source>
</evidence>
<proteinExistence type="predicted"/>
<organism evidence="1 2">
    <name type="scientific">Vigna mungo</name>
    <name type="common">Black gram</name>
    <name type="synonym">Phaseolus mungo</name>
    <dbReference type="NCBI Taxonomy" id="3915"/>
    <lineage>
        <taxon>Eukaryota</taxon>
        <taxon>Viridiplantae</taxon>
        <taxon>Streptophyta</taxon>
        <taxon>Embryophyta</taxon>
        <taxon>Tracheophyta</taxon>
        <taxon>Spermatophyta</taxon>
        <taxon>Magnoliopsida</taxon>
        <taxon>eudicotyledons</taxon>
        <taxon>Gunneridae</taxon>
        <taxon>Pentapetalae</taxon>
        <taxon>rosids</taxon>
        <taxon>fabids</taxon>
        <taxon>Fabales</taxon>
        <taxon>Fabaceae</taxon>
        <taxon>Papilionoideae</taxon>
        <taxon>50 kb inversion clade</taxon>
        <taxon>NPAAA clade</taxon>
        <taxon>indigoferoid/millettioid clade</taxon>
        <taxon>Phaseoleae</taxon>
        <taxon>Vigna</taxon>
    </lineage>
</organism>
<dbReference type="AlphaFoldDB" id="A0AAQ3MVU7"/>
<protein>
    <submittedName>
        <fullName evidence="1">Uncharacterized protein</fullName>
    </submittedName>
</protein>
<reference evidence="1 2" key="1">
    <citation type="journal article" date="2023" name="Life. Sci Alliance">
        <title>Evolutionary insights into 3D genome organization and epigenetic landscape of Vigna mungo.</title>
        <authorList>
            <person name="Junaid A."/>
            <person name="Singh B."/>
            <person name="Bhatia S."/>
        </authorList>
    </citation>
    <scope>NUCLEOTIDE SEQUENCE [LARGE SCALE GENOMIC DNA]</scope>
    <source>
        <strain evidence="1">Urdbean</strain>
    </source>
</reference>